<organism evidence="6 7">
    <name type="scientific">Pseudomonas viridiflava ICMP 13104</name>
    <dbReference type="NCBI Taxonomy" id="1198305"/>
    <lineage>
        <taxon>Bacteria</taxon>
        <taxon>Pseudomonadati</taxon>
        <taxon>Pseudomonadota</taxon>
        <taxon>Gammaproteobacteria</taxon>
        <taxon>Pseudomonadales</taxon>
        <taxon>Pseudomonadaceae</taxon>
        <taxon>Pseudomonas</taxon>
    </lineage>
</organism>
<evidence type="ECO:0000256" key="4">
    <source>
        <dbReference type="ARBA" id="ARBA00022898"/>
    </source>
</evidence>
<proteinExistence type="inferred from homology"/>
<dbReference type="Gene3D" id="3.40.640.10">
    <property type="entry name" value="Type I PLP-dependent aspartate aminotransferase-like (Major domain)"/>
    <property type="match status" value="1"/>
</dbReference>
<comment type="cofactor">
    <cofactor evidence="1">
        <name>pyridoxal 5'-phosphate</name>
        <dbReference type="ChEBI" id="CHEBI:597326"/>
    </cofactor>
</comment>
<dbReference type="AlphaFoldDB" id="A0A0W0HH79"/>
<keyword evidence="2" id="KW-0032">Aminotransferase</keyword>
<dbReference type="InterPro" id="IPR015422">
    <property type="entry name" value="PyrdxlP-dep_Trfase_small"/>
</dbReference>
<keyword evidence="7" id="KW-1185">Reference proteome</keyword>
<dbReference type="GO" id="GO:0042802">
    <property type="term" value="F:identical protein binding"/>
    <property type="evidence" value="ECO:0007669"/>
    <property type="project" value="TreeGrafter"/>
</dbReference>
<evidence type="ECO:0000313" key="7">
    <source>
        <dbReference type="Proteomes" id="UP000053048"/>
    </source>
</evidence>
<keyword evidence="3" id="KW-0808">Transferase</keyword>
<dbReference type="SUPFAM" id="SSF53383">
    <property type="entry name" value="PLP-dependent transferases"/>
    <property type="match status" value="1"/>
</dbReference>
<dbReference type="InterPro" id="IPR049704">
    <property type="entry name" value="Aminotrans_3_PPA_site"/>
</dbReference>
<keyword evidence="4 5" id="KW-0663">Pyridoxal phosphate</keyword>
<dbReference type="InterPro" id="IPR005814">
    <property type="entry name" value="Aminotrans_3"/>
</dbReference>
<dbReference type="PANTHER" id="PTHR11986">
    <property type="entry name" value="AMINOTRANSFERASE CLASS III"/>
    <property type="match status" value="1"/>
</dbReference>
<evidence type="ECO:0000256" key="2">
    <source>
        <dbReference type="ARBA" id="ARBA00022576"/>
    </source>
</evidence>
<dbReference type="PROSITE" id="PS00600">
    <property type="entry name" value="AA_TRANSFER_CLASS_3"/>
    <property type="match status" value="1"/>
</dbReference>
<protein>
    <recommendedName>
        <fullName evidence="8">Acetylornithine aminotransferase</fullName>
    </recommendedName>
</protein>
<dbReference type="PANTHER" id="PTHR11986:SF79">
    <property type="entry name" value="ACETYLORNITHINE AMINOTRANSFERASE, MITOCHONDRIAL"/>
    <property type="match status" value="1"/>
</dbReference>
<evidence type="ECO:0008006" key="8">
    <source>
        <dbReference type="Google" id="ProtNLM"/>
    </source>
</evidence>
<dbReference type="Proteomes" id="UP000053048">
    <property type="component" value="Unassembled WGS sequence"/>
</dbReference>
<dbReference type="EMBL" id="LKEJ01000144">
    <property type="protein sequence ID" value="KTB60230.1"/>
    <property type="molecule type" value="Genomic_DNA"/>
</dbReference>
<dbReference type="Gene3D" id="3.90.1150.10">
    <property type="entry name" value="Aspartate Aminotransferase, domain 1"/>
    <property type="match status" value="1"/>
</dbReference>
<gene>
    <name evidence="6" type="ORF">AO067_04675</name>
</gene>
<dbReference type="InterPro" id="IPR050103">
    <property type="entry name" value="Class-III_PLP-dep_AT"/>
</dbReference>
<comment type="caution">
    <text evidence="6">The sequence shown here is derived from an EMBL/GenBank/DDBJ whole genome shotgun (WGS) entry which is preliminary data.</text>
</comment>
<dbReference type="GO" id="GO:0008483">
    <property type="term" value="F:transaminase activity"/>
    <property type="evidence" value="ECO:0007669"/>
    <property type="project" value="UniProtKB-KW"/>
</dbReference>
<evidence type="ECO:0000256" key="5">
    <source>
        <dbReference type="RuleBase" id="RU003560"/>
    </source>
</evidence>
<name>A0A0W0HH79_PSEVI</name>
<evidence type="ECO:0000256" key="1">
    <source>
        <dbReference type="ARBA" id="ARBA00001933"/>
    </source>
</evidence>
<dbReference type="InterPro" id="IPR015424">
    <property type="entry name" value="PyrdxlP-dep_Trfase"/>
</dbReference>
<sequence length="416" mass="45219">MSHALSLEQYEQHVNPHWAALLQQLGERPVFIKAKDEFLYDSDDNRWLDFVGHYGASILGHNHDGIQQRLITLIQQALPAGAPLGICTGSAELATRLIERLGLEGTWKLCSVTTGTEAVEGAVKAALFATARRKILVRGGCFHGNSVFTMHLSDQPAHREGFEALRPAVDIVFFEHSDEALKAIAEGDVAALIVEPVQAMGGGRTFNADEADSVLAACRQHGTISIVDEVFCGLGRCGTYSAMQKLGWSEQPDILLLAKALTGAMIPSAQLLMRTPLFDGLFARPGCQKILGSTFANNNLALSLACSVLELLDGYIMDAKAFSTLDDFGAQLQAYPGRWPDVINGVSCLGACFFIQMQDPDTCFPLWHSLFLNHICTTICPHKPTTLKLIVPLTVDQASLDEFLYVFSELAADLQG</sequence>
<comment type="similarity">
    <text evidence="5">Belongs to the class-III pyridoxal-phosphate-dependent aminotransferase family.</text>
</comment>
<accession>A0A0W0HH79</accession>
<dbReference type="Pfam" id="PF00202">
    <property type="entry name" value="Aminotran_3"/>
    <property type="match status" value="1"/>
</dbReference>
<evidence type="ECO:0000256" key="3">
    <source>
        <dbReference type="ARBA" id="ARBA00022679"/>
    </source>
</evidence>
<reference evidence="6 7" key="1">
    <citation type="submission" date="2015-09" db="EMBL/GenBank/DDBJ databases">
        <title>Genome sequence of ICMP 13104.</title>
        <authorList>
            <person name="Visnovsky S."/>
            <person name="Lu A."/>
            <person name="Panda P."/>
            <person name="Pitman A."/>
        </authorList>
    </citation>
    <scope>NUCLEOTIDE SEQUENCE [LARGE SCALE GENOMIC DNA]</scope>
    <source>
        <strain evidence="6 7">ICMP 13104</strain>
    </source>
</reference>
<dbReference type="InterPro" id="IPR015421">
    <property type="entry name" value="PyrdxlP-dep_Trfase_major"/>
</dbReference>
<evidence type="ECO:0000313" key="6">
    <source>
        <dbReference type="EMBL" id="KTB60230.1"/>
    </source>
</evidence>
<dbReference type="GO" id="GO:0030170">
    <property type="term" value="F:pyridoxal phosphate binding"/>
    <property type="evidence" value="ECO:0007669"/>
    <property type="project" value="InterPro"/>
</dbReference>